<keyword evidence="9 10" id="KW-0100">Branched-chain amino acid biosynthesis</keyword>
<feature type="domain" description="KARI N-terminal Rossmann" evidence="12">
    <location>
        <begin position="2"/>
        <end position="180"/>
    </location>
</feature>
<feature type="binding site" evidence="10">
    <location>
        <position position="48"/>
    </location>
    <ligand>
        <name>NADP(+)</name>
        <dbReference type="ChEBI" id="CHEBI:58349"/>
    </ligand>
</feature>
<dbReference type="InterPro" id="IPR013116">
    <property type="entry name" value="KARI_N"/>
</dbReference>
<comment type="similarity">
    <text evidence="4 10 11">Belongs to the ketol-acid reductoisomerase family.</text>
</comment>
<evidence type="ECO:0000256" key="9">
    <source>
        <dbReference type="ARBA" id="ARBA00023304"/>
    </source>
</evidence>
<dbReference type="PIRSF" id="PIRSF000116">
    <property type="entry name" value="IlvC_gammaproteo"/>
    <property type="match status" value="1"/>
</dbReference>
<organism evidence="14 15">
    <name type="scientific">Bacillus benzoevorans</name>
    <dbReference type="NCBI Taxonomy" id="1456"/>
    <lineage>
        <taxon>Bacteria</taxon>
        <taxon>Bacillati</taxon>
        <taxon>Bacillota</taxon>
        <taxon>Bacilli</taxon>
        <taxon>Bacillales</taxon>
        <taxon>Bacillaceae</taxon>
        <taxon>Bacillus</taxon>
    </lineage>
</organism>
<dbReference type="Proteomes" id="UP000531594">
    <property type="component" value="Unassembled WGS sequence"/>
</dbReference>
<dbReference type="GO" id="GO:0004455">
    <property type="term" value="F:ketol-acid reductoisomerase activity"/>
    <property type="evidence" value="ECO:0007669"/>
    <property type="project" value="UniProtKB-UniRule"/>
</dbReference>
<comment type="catalytic activity">
    <reaction evidence="10">
        <text>(2R,3R)-2,3-dihydroxy-3-methylpentanoate + NADP(+) = (S)-2-ethyl-2-hydroxy-3-oxobutanoate + NADPH + H(+)</text>
        <dbReference type="Rhea" id="RHEA:13493"/>
        <dbReference type="ChEBI" id="CHEBI:15378"/>
        <dbReference type="ChEBI" id="CHEBI:49256"/>
        <dbReference type="ChEBI" id="CHEBI:49258"/>
        <dbReference type="ChEBI" id="CHEBI:57783"/>
        <dbReference type="ChEBI" id="CHEBI:58349"/>
        <dbReference type="EC" id="1.1.1.86"/>
    </reaction>
</comment>
<keyword evidence="5 10" id="KW-0028">Amino-acid biosynthesis</keyword>
<dbReference type="AlphaFoldDB" id="A0A7X0HS73"/>
<dbReference type="RefSeq" id="WP_184526239.1">
    <property type="nucleotide sequence ID" value="NZ_JACHGK010000008.1"/>
</dbReference>
<keyword evidence="7 10" id="KW-0460">Magnesium</keyword>
<dbReference type="PROSITE" id="PS51850">
    <property type="entry name" value="KARI_N"/>
    <property type="match status" value="1"/>
</dbReference>
<dbReference type="GO" id="GO:0009099">
    <property type="term" value="P:L-valine biosynthetic process"/>
    <property type="evidence" value="ECO:0007669"/>
    <property type="project" value="UniProtKB-UniRule"/>
</dbReference>
<feature type="binding site" evidence="10 11">
    <location>
        <position position="250"/>
    </location>
    <ligand>
        <name>substrate</name>
    </ligand>
</feature>
<feature type="binding site" evidence="10">
    <location>
        <position position="52"/>
    </location>
    <ligand>
        <name>NADP(+)</name>
        <dbReference type="ChEBI" id="CHEBI:58349"/>
    </ligand>
</feature>
<feature type="binding site" evidence="10 11">
    <location>
        <position position="189"/>
    </location>
    <ligand>
        <name>Mg(2+)</name>
        <dbReference type="ChEBI" id="CHEBI:18420"/>
        <label>1</label>
    </ligand>
</feature>
<feature type="binding site" evidence="10 11">
    <location>
        <position position="225"/>
    </location>
    <ligand>
        <name>Mg(2+)</name>
        <dbReference type="ChEBI" id="CHEBI:18420"/>
        <label>2</label>
    </ligand>
</feature>
<dbReference type="PANTHER" id="PTHR21371:SF1">
    <property type="entry name" value="KETOL-ACID REDUCTOISOMERASE, MITOCHONDRIAL"/>
    <property type="match status" value="1"/>
</dbReference>
<sequence>MAKMYYNGDANAEFLNGKTVAVIGYGSQGHAHSLNMKESGVNVIIGLRKGRSWDRAVEAGFDVYSVAEATAKADVVMILLPDEQQAKVYKEEIQPNLKGQALMFAHGFNIHFSQIVPPADCDVLLVAPKGPGHLVRRTYTEGAGVPAIFAIYQDVTGNAKELALSYACAIGSLRAGGIETTFKEETETDLFGEQAVLCGGLTSLIKAGFETLVEAGYQPEVAYFECLHEMKLIIDLIYEGGMSNMRYSISDTAQWGDFVSGPRVVDASAKAKMKDVLTDIQTGKFAKEWILENQSNRAMFNAINARENEHQIEVVGRELRQMMPFVNDTRKKEEVVGSAKN</sequence>
<dbReference type="InterPro" id="IPR000506">
    <property type="entry name" value="KARI_C"/>
</dbReference>
<dbReference type="SUPFAM" id="SSF48179">
    <property type="entry name" value="6-phosphogluconate dehydrogenase C-terminal domain-like"/>
    <property type="match status" value="1"/>
</dbReference>
<evidence type="ECO:0000259" key="12">
    <source>
        <dbReference type="PROSITE" id="PS51850"/>
    </source>
</evidence>
<evidence type="ECO:0000256" key="7">
    <source>
        <dbReference type="ARBA" id="ARBA00022842"/>
    </source>
</evidence>
<feature type="binding site" evidence="10 11">
    <location>
        <position position="193"/>
    </location>
    <ligand>
        <name>Mg(2+)</name>
        <dbReference type="ChEBI" id="CHEBI:18420"/>
        <label>1</label>
    </ligand>
</feature>
<dbReference type="FunFam" id="3.40.50.720:FF:000023">
    <property type="entry name" value="Ketol-acid reductoisomerase (NADP(+))"/>
    <property type="match status" value="1"/>
</dbReference>
<dbReference type="GO" id="GO:0016853">
    <property type="term" value="F:isomerase activity"/>
    <property type="evidence" value="ECO:0007669"/>
    <property type="project" value="UniProtKB-KW"/>
</dbReference>
<feature type="active site" evidence="10">
    <location>
        <position position="106"/>
    </location>
</feature>
<accession>A0A7X0HS73</accession>
<dbReference type="GO" id="GO:0050661">
    <property type="term" value="F:NADP binding"/>
    <property type="evidence" value="ECO:0007669"/>
    <property type="project" value="InterPro"/>
</dbReference>
<dbReference type="Gene3D" id="3.40.50.720">
    <property type="entry name" value="NAD(P)-binding Rossmann-like Domain"/>
    <property type="match status" value="1"/>
</dbReference>
<dbReference type="EC" id="1.1.1.86" evidence="10"/>
<dbReference type="NCBIfam" id="TIGR00465">
    <property type="entry name" value="ilvC"/>
    <property type="match status" value="1"/>
</dbReference>
<dbReference type="UniPathway" id="UPA00049">
    <property type="reaction ID" value="UER00060"/>
</dbReference>
<feature type="binding site" evidence="10">
    <location>
        <begin position="25"/>
        <end position="28"/>
    </location>
    <ligand>
        <name>NADP(+)</name>
        <dbReference type="ChEBI" id="CHEBI:58349"/>
    </ligand>
</feature>
<dbReference type="NCBIfam" id="NF004017">
    <property type="entry name" value="PRK05479.1"/>
    <property type="match status" value="1"/>
</dbReference>
<feature type="domain" description="KARI C-terminal knotted" evidence="13">
    <location>
        <begin position="181"/>
        <end position="326"/>
    </location>
</feature>
<proteinExistence type="inferred from homology"/>
<evidence type="ECO:0000256" key="6">
    <source>
        <dbReference type="ARBA" id="ARBA00022723"/>
    </source>
</evidence>
<dbReference type="PROSITE" id="PS51851">
    <property type="entry name" value="KARI_C"/>
    <property type="match status" value="1"/>
</dbReference>
<comment type="pathway">
    <text evidence="3 10">Amino-acid biosynthesis; L-isoleucine biosynthesis; L-isoleucine from 2-oxobutanoate: step 2/4.</text>
</comment>
<dbReference type="SUPFAM" id="SSF51735">
    <property type="entry name" value="NAD(P)-binding Rossmann-fold domains"/>
    <property type="match status" value="1"/>
</dbReference>
<protein>
    <recommendedName>
        <fullName evidence="10">Ketol-acid reductoisomerase (NADP(+))</fullName>
        <shortName evidence="10">KARI</shortName>
        <ecNumber evidence="10">1.1.1.86</ecNumber>
    </recommendedName>
    <alternativeName>
        <fullName evidence="10">Acetohydroxy-acid isomeroreductase</fullName>
        <shortName evidence="10">AHIR</shortName>
    </alternativeName>
    <alternativeName>
        <fullName evidence="10">Alpha-keto-beta-hydroxylacyl reductoisomerase</fullName>
    </alternativeName>
</protein>
<dbReference type="InterPro" id="IPR014359">
    <property type="entry name" value="KARI_prok"/>
</dbReference>
<dbReference type="Pfam" id="PF01450">
    <property type="entry name" value="KARI_C"/>
    <property type="match status" value="1"/>
</dbReference>
<keyword evidence="8 10" id="KW-0560">Oxidoreductase</keyword>
<dbReference type="InterPro" id="IPR008927">
    <property type="entry name" value="6-PGluconate_DH-like_C_sf"/>
</dbReference>
<evidence type="ECO:0000313" key="14">
    <source>
        <dbReference type="EMBL" id="MBB6445831.1"/>
    </source>
</evidence>
<evidence type="ECO:0000256" key="10">
    <source>
        <dbReference type="HAMAP-Rule" id="MF_00435"/>
    </source>
</evidence>
<evidence type="ECO:0000256" key="2">
    <source>
        <dbReference type="ARBA" id="ARBA00004864"/>
    </source>
</evidence>
<dbReference type="HAMAP" id="MF_00435">
    <property type="entry name" value="IlvC"/>
    <property type="match status" value="1"/>
</dbReference>
<evidence type="ECO:0000256" key="8">
    <source>
        <dbReference type="ARBA" id="ARBA00023002"/>
    </source>
</evidence>
<name>A0A7X0HS73_9BACI</name>
<comment type="catalytic activity">
    <reaction evidence="10">
        <text>(2R)-2,3-dihydroxy-3-methylbutanoate + NADP(+) = (2S)-2-acetolactate + NADPH + H(+)</text>
        <dbReference type="Rhea" id="RHEA:22068"/>
        <dbReference type="ChEBI" id="CHEBI:15378"/>
        <dbReference type="ChEBI" id="CHEBI:49072"/>
        <dbReference type="ChEBI" id="CHEBI:57783"/>
        <dbReference type="ChEBI" id="CHEBI:58349"/>
        <dbReference type="ChEBI" id="CHEBI:58476"/>
        <dbReference type="EC" id="1.1.1.86"/>
    </reaction>
</comment>
<comment type="pathway">
    <text evidence="2 10">Amino-acid biosynthesis; L-valine biosynthesis; L-valine from pyruvate: step 2/4.</text>
</comment>
<evidence type="ECO:0000256" key="11">
    <source>
        <dbReference type="PROSITE-ProRule" id="PRU01198"/>
    </source>
</evidence>
<evidence type="ECO:0000256" key="3">
    <source>
        <dbReference type="ARBA" id="ARBA00004885"/>
    </source>
</evidence>
<feature type="binding site" evidence="10 11">
    <location>
        <position position="189"/>
    </location>
    <ligand>
        <name>Mg(2+)</name>
        <dbReference type="ChEBI" id="CHEBI:18420"/>
        <label>2</label>
    </ligand>
</feature>
<dbReference type="InterPro" id="IPR036291">
    <property type="entry name" value="NAD(P)-bd_dom_sf"/>
</dbReference>
<dbReference type="GO" id="GO:0005829">
    <property type="term" value="C:cytosol"/>
    <property type="evidence" value="ECO:0007669"/>
    <property type="project" value="TreeGrafter"/>
</dbReference>
<evidence type="ECO:0000256" key="5">
    <source>
        <dbReference type="ARBA" id="ARBA00022605"/>
    </source>
</evidence>
<evidence type="ECO:0000313" key="15">
    <source>
        <dbReference type="Proteomes" id="UP000531594"/>
    </source>
</evidence>
<evidence type="ECO:0000259" key="13">
    <source>
        <dbReference type="PROSITE" id="PS51851"/>
    </source>
</evidence>
<evidence type="ECO:0000256" key="4">
    <source>
        <dbReference type="ARBA" id="ARBA00010318"/>
    </source>
</evidence>
<keyword evidence="14" id="KW-0413">Isomerase</keyword>
<dbReference type="UniPathway" id="UPA00047">
    <property type="reaction ID" value="UER00056"/>
</dbReference>
<comment type="cofactor">
    <cofactor evidence="10">
        <name>Mg(2+)</name>
        <dbReference type="ChEBI" id="CHEBI:18420"/>
    </cofactor>
    <text evidence="10">Binds 2 magnesium ions per subunit.</text>
</comment>
<feature type="binding site" evidence="10 11">
    <location>
        <position position="229"/>
    </location>
    <ligand>
        <name>Mg(2+)</name>
        <dbReference type="ChEBI" id="CHEBI:18420"/>
        <label>2</label>
    </ligand>
</feature>
<comment type="function">
    <text evidence="1 10">Involved in the biosynthesis of branched-chain amino acids (BCAA). Catalyzes an alkyl-migration followed by a ketol-acid reduction of (S)-2-acetolactate (S2AL) to yield (R)-2,3-dihydroxy-isovalerate. In the isomerase reaction, S2AL is rearranged via a Mg-dependent methyl migration to produce 3-hydroxy-3-methyl-2-ketobutyrate (HMKB). In the reductase reaction, this 2-ketoacid undergoes a metal-dependent reduction by NADPH to yield (R)-2,3-dihydroxy-isovalerate.</text>
</comment>
<dbReference type="GO" id="GO:0000287">
    <property type="term" value="F:magnesium ion binding"/>
    <property type="evidence" value="ECO:0007669"/>
    <property type="project" value="UniProtKB-UniRule"/>
</dbReference>
<gene>
    <name evidence="10" type="primary">ilvC</name>
    <name evidence="14" type="ORF">HNR53_002480</name>
</gene>
<comment type="caution">
    <text evidence="14">The sequence shown here is derived from an EMBL/GenBank/DDBJ whole genome shotgun (WGS) entry which is preliminary data.</text>
</comment>
<evidence type="ECO:0000256" key="1">
    <source>
        <dbReference type="ARBA" id="ARBA00002172"/>
    </source>
</evidence>
<keyword evidence="15" id="KW-1185">Reference proteome</keyword>
<dbReference type="Gene3D" id="6.10.240.10">
    <property type="match status" value="1"/>
</dbReference>
<dbReference type="NCBIfam" id="NF009940">
    <property type="entry name" value="PRK13403.1"/>
    <property type="match status" value="1"/>
</dbReference>
<dbReference type="Pfam" id="PF07991">
    <property type="entry name" value="KARI_N"/>
    <property type="match status" value="1"/>
</dbReference>
<dbReference type="EMBL" id="JACHGK010000008">
    <property type="protein sequence ID" value="MBB6445831.1"/>
    <property type="molecule type" value="Genomic_DNA"/>
</dbReference>
<keyword evidence="6 10" id="KW-0479">Metal-binding</keyword>
<feature type="binding site" evidence="10">
    <location>
        <position position="132"/>
    </location>
    <ligand>
        <name>NADP(+)</name>
        <dbReference type="ChEBI" id="CHEBI:58349"/>
    </ligand>
</feature>
<keyword evidence="10" id="KW-0521">NADP</keyword>
<dbReference type="PANTHER" id="PTHR21371">
    <property type="entry name" value="KETOL-ACID REDUCTOISOMERASE, MITOCHONDRIAL"/>
    <property type="match status" value="1"/>
</dbReference>
<reference evidence="14 15" key="1">
    <citation type="submission" date="2020-08" db="EMBL/GenBank/DDBJ databases">
        <title>Genomic Encyclopedia of Type Strains, Phase IV (KMG-IV): sequencing the most valuable type-strain genomes for metagenomic binning, comparative biology and taxonomic classification.</title>
        <authorList>
            <person name="Goeker M."/>
        </authorList>
    </citation>
    <scope>NUCLEOTIDE SEQUENCE [LARGE SCALE GENOMIC DNA]</scope>
    <source>
        <strain evidence="14 15">DSM 5391</strain>
    </source>
</reference>
<dbReference type="InterPro" id="IPR013023">
    <property type="entry name" value="KARI"/>
</dbReference>
<dbReference type="GO" id="GO:0009097">
    <property type="term" value="P:isoleucine biosynthetic process"/>
    <property type="evidence" value="ECO:0007669"/>
    <property type="project" value="UniProtKB-UniRule"/>
</dbReference>
<comment type="caution">
    <text evidence="10">Lacks conserved residue(s) required for the propagation of feature annotation.</text>
</comment>